<dbReference type="InterPro" id="IPR007380">
    <property type="entry name" value="DUF438"/>
</dbReference>
<dbReference type="RefSeq" id="WP_013932858.1">
    <property type="nucleotide sequence ID" value="NC_015707.1"/>
</dbReference>
<dbReference type="Pfam" id="PF04282">
    <property type="entry name" value="DUF438"/>
    <property type="match status" value="1"/>
</dbReference>
<evidence type="ECO:0000259" key="2">
    <source>
        <dbReference type="Pfam" id="PF04282"/>
    </source>
</evidence>
<dbReference type="Pfam" id="PF01814">
    <property type="entry name" value="Hemerythrin"/>
    <property type="match status" value="1"/>
</dbReference>
<sequence length="445" mass="51592">MSEFLQNSEYKKKMIKEFLKRLHAGEDLEAVKKEFENFLSSISPLEIPLIEQELLKEGITVKEIAKMCDVHVELFRKAVSHASKQFEALPDGHPVKTLYLENLEIVKDAEVFNMLAVAYSSTQDSTQRSMLYDQLVKQLKQLEQIGKTHYTREEMIIFPHIERRGITAVPTVLWTKHDEIRASIKLFAEFLHKNVENPSESFFDLLKQKAYQLSSAIVDMVFRENNIFYPTLLALLEEGEWVAIKLQEKDIGYYKILPKDEWKSDAKPIYPYQVEPKLTEKQLANLPPQVQAALSSAGLSLQQEPFKVSENDLPLEVGYLSLEELKALLNTLPFDITFIDKNDRVKFFTARHRIFGRNPSIIGRAVQQCHPPKSVHIVNKILEAFKMGEKNVAEFWIQMNGRFIHIRYFPVKDAHGKYLGTVEVVQDVTEIRKLEGEKRLLDWKE</sequence>
<name>F7YVJ1_9THEM</name>
<dbReference type="Pfam" id="PF13596">
    <property type="entry name" value="PAS_10"/>
    <property type="match status" value="1"/>
</dbReference>
<dbReference type="Proteomes" id="UP000006804">
    <property type="component" value="Chromosome"/>
</dbReference>
<dbReference type="Gene3D" id="3.30.450.20">
    <property type="entry name" value="PAS domain"/>
    <property type="match status" value="1"/>
</dbReference>
<dbReference type="eggNOG" id="COG2461">
    <property type="taxonomic scope" value="Bacteria"/>
</dbReference>
<dbReference type="PANTHER" id="PTHR39966:SF3">
    <property type="entry name" value="DUF438 DOMAIN-CONTAINING PROTEIN"/>
    <property type="match status" value="1"/>
</dbReference>
<dbReference type="HOGENOM" id="CLU_026706_1_0_0"/>
<feature type="domain" description="DUF438" evidence="2">
    <location>
        <begin position="15"/>
        <end position="80"/>
    </location>
</feature>
<proteinExistence type="predicted"/>
<reference evidence="3 4" key="1">
    <citation type="submission" date="2010-11" db="EMBL/GenBank/DDBJ databases">
        <title>The complete genome of Thermotoga thermarum DSM 5069.</title>
        <authorList>
            <consortium name="US DOE Joint Genome Institute (JGI-PGF)"/>
            <person name="Lucas S."/>
            <person name="Copeland A."/>
            <person name="Lapidus A."/>
            <person name="Bruce D."/>
            <person name="Goodwin L."/>
            <person name="Pitluck S."/>
            <person name="Kyrpides N."/>
            <person name="Mavromatis K."/>
            <person name="Ivanova N."/>
            <person name="Zeytun A."/>
            <person name="Brettin T."/>
            <person name="Detter J.C."/>
            <person name="Tapia R."/>
            <person name="Han C."/>
            <person name="Land M."/>
            <person name="Hauser L."/>
            <person name="Markowitz V."/>
            <person name="Cheng J.-F."/>
            <person name="Hugenholtz P."/>
            <person name="Woyke T."/>
            <person name="Wu D."/>
            <person name="Spring S."/>
            <person name="Schroeder M."/>
            <person name="Brambilla E."/>
            <person name="Klenk H.-P."/>
            <person name="Eisen J.A."/>
        </authorList>
    </citation>
    <scope>NUCLEOTIDE SEQUENCE [LARGE SCALE GENOMIC DNA]</scope>
    <source>
        <strain evidence="3 4">DSM 5069</strain>
    </source>
</reference>
<dbReference type="AlphaFoldDB" id="F7YVJ1"/>
<dbReference type="Gene3D" id="1.20.120.520">
    <property type="entry name" value="nmb1532 protein domain like"/>
    <property type="match status" value="1"/>
</dbReference>
<keyword evidence="4" id="KW-1185">Reference proteome</keyword>
<accession>F7YVJ1</accession>
<dbReference type="PATRIC" id="fig|688269.3.peg.1642"/>
<gene>
    <name evidence="3" type="ORF">Theth_1594</name>
</gene>
<feature type="domain" description="Hemerythrin-like" evidence="1">
    <location>
        <begin position="111"/>
        <end position="232"/>
    </location>
</feature>
<organism evidence="3 4">
    <name type="scientific">Pseudothermotoga thermarum DSM 5069</name>
    <dbReference type="NCBI Taxonomy" id="688269"/>
    <lineage>
        <taxon>Bacteria</taxon>
        <taxon>Thermotogati</taxon>
        <taxon>Thermotogota</taxon>
        <taxon>Thermotogae</taxon>
        <taxon>Thermotogales</taxon>
        <taxon>Thermotogaceae</taxon>
        <taxon>Pseudothermotoga</taxon>
    </lineage>
</organism>
<evidence type="ECO:0000259" key="1">
    <source>
        <dbReference type="Pfam" id="PF01814"/>
    </source>
</evidence>
<evidence type="ECO:0000313" key="4">
    <source>
        <dbReference type="Proteomes" id="UP000006804"/>
    </source>
</evidence>
<dbReference type="OrthoDB" id="9769774at2"/>
<dbReference type="PANTHER" id="PTHR39966">
    <property type="entry name" value="BLL2471 PROTEIN-RELATED"/>
    <property type="match status" value="1"/>
</dbReference>
<dbReference type="KEGG" id="tta:Theth_1594"/>
<dbReference type="SUPFAM" id="SSF55785">
    <property type="entry name" value="PYP-like sensor domain (PAS domain)"/>
    <property type="match status" value="1"/>
</dbReference>
<evidence type="ECO:0000313" key="3">
    <source>
        <dbReference type="EMBL" id="AEH51646.1"/>
    </source>
</evidence>
<dbReference type="InterPro" id="IPR035965">
    <property type="entry name" value="PAS-like_dom_sf"/>
</dbReference>
<protein>
    <submittedName>
        <fullName evidence="3">Putative PAS/PAC sensor protein</fullName>
    </submittedName>
</protein>
<dbReference type="InterPro" id="IPR012312">
    <property type="entry name" value="Hemerythrin-like"/>
</dbReference>
<dbReference type="EMBL" id="CP002351">
    <property type="protein sequence ID" value="AEH51646.1"/>
    <property type="molecule type" value="Genomic_DNA"/>
</dbReference>
<dbReference type="GO" id="GO:0005886">
    <property type="term" value="C:plasma membrane"/>
    <property type="evidence" value="ECO:0007669"/>
    <property type="project" value="TreeGrafter"/>
</dbReference>